<protein>
    <submittedName>
        <fullName evidence="2">Uncharacterized protein</fullName>
    </submittedName>
</protein>
<dbReference type="EMBL" id="FORO01000031">
    <property type="protein sequence ID" value="SFJ45836.1"/>
    <property type="molecule type" value="Genomic_DNA"/>
</dbReference>
<reference evidence="2 3" key="1">
    <citation type="submission" date="2016-10" db="EMBL/GenBank/DDBJ databases">
        <authorList>
            <person name="de Groot N.N."/>
        </authorList>
    </citation>
    <scope>NUCLEOTIDE SEQUENCE [LARGE SCALE GENOMIC DNA]</scope>
    <source>
        <strain evidence="2 3">SP2</strain>
    </source>
</reference>
<evidence type="ECO:0000313" key="2">
    <source>
        <dbReference type="EMBL" id="SFJ45836.1"/>
    </source>
</evidence>
<proteinExistence type="predicted"/>
<evidence type="ECO:0000313" key="3">
    <source>
        <dbReference type="Proteomes" id="UP000182829"/>
    </source>
</evidence>
<organism evidence="2 3">
    <name type="scientific">Natronobacterium gregoryi</name>
    <dbReference type="NCBI Taxonomy" id="44930"/>
    <lineage>
        <taxon>Archaea</taxon>
        <taxon>Methanobacteriati</taxon>
        <taxon>Methanobacteriota</taxon>
        <taxon>Stenosarchaea group</taxon>
        <taxon>Halobacteria</taxon>
        <taxon>Halobacteriales</taxon>
        <taxon>Natrialbaceae</taxon>
        <taxon>Natronobacterium</taxon>
    </lineage>
</organism>
<accession>A0A1I3RKY7</accession>
<name>A0A1I3RKY7_9EURY</name>
<dbReference type="OMA" id="EHRTERW"/>
<feature type="region of interest" description="Disordered" evidence="1">
    <location>
        <begin position="1"/>
        <end position="30"/>
    </location>
</feature>
<evidence type="ECO:0000256" key="1">
    <source>
        <dbReference type="SAM" id="MobiDB-lite"/>
    </source>
</evidence>
<dbReference type="Proteomes" id="UP000182829">
    <property type="component" value="Unassembled WGS sequence"/>
</dbReference>
<dbReference type="AlphaFoldDB" id="A0A1I3RKY7"/>
<gene>
    <name evidence="2" type="ORF">SAMN05443661_13115</name>
</gene>
<sequence>MGAASRSSPIEPMCDRECDGDSSGGFETRRDTPVDAVLAGSDGCYYTEWQVKRRFRTGDWRRCLRQWSPDRRLVETATGTLLLLEPIDPERLPGWVEIRVLGDATRVVDTRRSHLSVRW</sequence>